<dbReference type="AlphaFoldDB" id="A0A916J7E9"/>
<dbReference type="PANTHER" id="PTHR34990">
    <property type="entry name" value="UDP-2,3-DIACYLGLUCOSAMINE HYDROLASE-RELATED"/>
    <property type="match status" value="1"/>
</dbReference>
<name>A0A916J7E9_9PROT</name>
<keyword evidence="8 10" id="KW-0472">Membrane</keyword>
<comment type="subcellular location">
    <subcellularLocation>
        <location evidence="10">Cell inner membrane</location>
        <topology evidence="10">Peripheral membrane protein</topology>
        <orientation evidence="10">Cytoplasmic side</orientation>
    </subcellularLocation>
</comment>
<comment type="function">
    <text evidence="10">Hydrolyzes the pyrophosphate bond of UDP-2,3-diacylglucosamine to yield 2,3-diacylglucosamine 1-phosphate (lipid X) and UMP by catalyzing the attack of water at the alpha-P atom. Involved in the biosynthesis of lipid A, a phosphorylated glycolipid that anchors the lipopolysaccharide to the outer membrane of the cell.</text>
</comment>
<comment type="catalytic activity">
    <reaction evidence="10">
        <text>UDP-2-N,3-O-bis[(3R)-3-hydroxytetradecanoyl]-alpha-D-glucosamine + H2O = 2-N,3-O-bis[(3R)-3-hydroxytetradecanoyl]-alpha-D-glucosaminyl 1-phosphate + UMP + 2 H(+)</text>
        <dbReference type="Rhea" id="RHEA:25213"/>
        <dbReference type="ChEBI" id="CHEBI:15377"/>
        <dbReference type="ChEBI" id="CHEBI:15378"/>
        <dbReference type="ChEBI" id="CHEBI:57865"/>
        <dbReference type="ChEBI" id="CHEBI:57957"/>
        <dbReference type="ChEBI" id="CHEBI:78847"/>
        <dbReference type="EC" id="3.6.1.54"/>
    </reaction>
</comment>
<protein>
    <recommendedName>
        <fullName evidence="10">UDP-2,3-diacylglucosamine hydrolase</fullName>
        <ecNumber evidence="10">3.6.1.54</ecNumber>
    </recommendedName>
    <alternativeName>
        <fullName evidence="10">UDP-2,3-diacylglucosamine diphosphatase</fullName>
    </alternativeName>
</protein>
<dbReference type="CDD" id="cd07398">
    <property type="entry name" value="MPP_YbbF-LpxH"/>
    <property type="match status" value="1"/>
</dbReference>
<evidence type="ECO:0000256" key="7">
    <source>
        <dbReference type="ARBA" id="ARBA00023098"/>
    </source>
</evidence>
<gene>
    <name evidence="10 12" type="primary">lpxH</name>
    <name evidence="12" type="ORF">GTOL_13246</name>
</gene>
<feature type="binding site" evidence="10">
    <location>
        <position position="79"/>
    </location>
    <ligand>
        <name>Mn(2+)</name>
        <dbReference type="ChEBI" id="CHEBI:29035"/>
        <label>2</label>
    </ligand>
</feature>
<feature type="binding site" evidence="10">
    <location>
        <position position="197"/>
    </location>
    <ligand>
        <name>Mn(2+)</name>
        <dbReference type="ChEBI" id="CHEBI:29035"/>
        <label>1</label>
    </ligand>
</feature>
<evidence type="ECO:0000259" key="11">
    <source>
        <dbReference type="Pfam" id="PF00149"/>
    </source>
</evidence>
<dbReference type="Proteomes" id="UP000742786">
    <property type="component" value="Unassembled WGS sequence"/>
</dbReference>
<feature type="domain" description="Calcineurin-like phosphoesterase" evidence="11">
    <location>
        <begin position="3"/>
        <end position="198"/>
    </location>
</feature>
<evidence type="ECO:0000256" key="4">
    <source>
        <dbReference type="ARBA" id="ARBA00022556"/>
    </source>
</evidence>
<keyword evidence="3 10" id="KW-0997">Cell inner membrane</keyword>
<feature type="binding site" evidence="10">
    <location>
        <position position="195"/>
    </location>
    <ligand>
        <name>Mn(2+)</name>
        <dbReference type="ChEBI" id="CHEBI:29035"/>
        <label>2</label>
    </ligand>
</feature>
<accession>A0A916J7E9</accession>
<dbReference type="InterPro" id="IPR029052">
    <property type="entry name" value="Metallo-depent_PP-like"/>
</dbReference>
<keyword evidence="4 10" id="KW-0441">Lipid A biosynthesis</keyword>
<evidence type="ECO:0000313" key="13">
    <source>
        <dbReference type="Proteomes" id="UP000742786"/>
    </source>
</evidence>
<feature type="binding site" evidence="10">
    <location>
        <begin position="79"/>
        <end position="80"/>
    </location>
    <ligand>
        <name>substrate</name>
    </ligand>
</feature>
<dbReference type="PANTHER" id="PTHR34990:SF1">
    <property type="entry name" value="UDP-2,3-DIACYLGLUCOSAMINE HYDROLASE"/>
    <property type="match status" value="1"/>
</dbReference>
<keyword evidence="2 10" id="KW-0444">Lipid biosynthesis</keyword>
<comment type="caution">
    <text evidence="12">The sequence shown here is derived from an EMBL/GenBank/DDBJ whole genome shotgun (WGS) entry which is preliminary data.</text>
</comment>
<evidence type="ECO:0000256" key="2">
    <source>
        <dbReference type="ARBA" id="ARBA00022516"/>
    </source>
</evidence>
<evidence type="ECO:0000256" key="3">
    <source>
        <dbReference type="ARBA" id="ARBA00022519"/>
    </source>
</evidence>
<dbReference type="GO" id="GO:0009245">
    <property type="term" value="P:lipid A biosynthetic process"/>
    <property type="evidence" value="ECO:0007669"/>
    <property type="project" value="UniProtKB-UniRule"/>
</dbReference>
<comment type="pathway">
    <text evidence="10">Glycolipid biosynthesis; lipid IV(A) biosynthesis; lipid IV(A) from (3R)-3-hydroxytetradecanoyl-[acyl-carrier-protein] and UDP-N-acetyl-alpha-D-glucosamine: step 4/6.</text>
</comment>
<dbReference type="HAMAP" id="MF_00575">
    <property type="entry name" value="LpxH"/>
    <property type="match status" value="1"/>
</dbReference>
<comment type="similarity">
    <text evidence="10">Belongs to the LpxH family.</text>
</comment>
<evidence type="ECO:0000256" key="6">
    <source>
        <dbReference type="ARBA" id="ARBA00022801"/>
    </source>
</evidence>
<keyword evidence="1 10" id="KW-1003">Cell membrane</keyword>
<feature type="binding site" evidence="10">
    <location>
        <position position="195"/>
    </location>
    <ligand>
        <name>substrate</name>
    </ligand>
</feature>
<feature type="binding site" evidence="10">
    <location>
        <position position="40"/>
    </location>
    <ligand>
        <name>Mn(2+)</name>
        <dbReference type="ChEBI" id="CHEBI:29035"/>
        <label>1</label>
    </ligand>
</feature>
<keyword evidence="9 10" id="KW-0464">Manganese</keyword>
<dbReference type="EMBL" id="CAJQUM010000001">
    <property type="protein sequence ID" value="CAG4885363.1"/>
    <property type="molecule type" value="Genomic_DNA"/>
</dbReference>
<dbReference type="Gene3D" id="3.60.21.10">
    <property type="match status" value="1"/>
</dbReference>
<dbReference type="NCBIfam" id="TIGR01854">
    <property type="entry name" value="lipid_A_lpxH"/>
    <property type="match status" value="1"/>
</dbReference>
<feature type="binding site" evidence="10">
    <location>
        <position position="114"/>
    </location>
    <ligand>
        <name>Mn(2+)</name>
        <dbReference type="ChEBI" id="CHEBI:29035"/>
        <label>2</label>
    </ligand>
</feature>
<evidence type="ECO:0000313" key="12">
    <source>
        <dbReference type="EMBL" id="CAG4885363.1"/>
    </source>
</evidence>
<keyword evidence="5 10" id="KW-0479">Metal-binding</keyword>
<dbReference type="NCBIfam" id="NF003743">
    <property type="entry name" value="PRK05340.1"/>
    <property type="match status" value="1"/>
</dbReference>
<organism evidence="12 13">
    <name type="scientific">Georgfuchsia toluolica</name>
    <dbReference type="NCBI Taxonomy" id="424218"/>
    <lineage>
        <taxon>Bacteria</taxon>
        <taxon>Pseudomonadati</taxon>
        <taxon>Pseudomonadota</taxon>
        <taxon>Betaproteobacteria</taxon>
        <taxon>Nitrosomonadales</taxon>
        <taxon>Sterolibacteriaceae</taxon>
        <taxon>Georgfuchsia</taxon>
    </lineage>
</organism>
<evidence type="ECO:0000256" key="10">
    <source>
        <dbReference type="HAMAP-Rule" id="MF_00575"/>
    </source>
</evidence>
<feature type="binding site" evidence="10">
    <location>
        <position position="7"/>
    </location>
    <ligand>
        <name>Mn(2+)</name>
        <dbReference type="ChEBI" id="CHEBI:29035"/>
        <label>1</label>
    </ligand>
</feature>
<feature type="binding site" evidence="10">
    <location>
        <position position="167"/>
    </location>
    <ligand>
        <name>substrate</name>
    </ligand>
</feature>
<feature type="binding site" evidence="10">
    <location>
        <position position="160"/>
    </location>
    <ligand>
        <name>substrate</name>
    </ligand>
</feature>
<dbReference type="GO" id="GO:0019897">
    <property type="term" value="C:extrinsic component of plasma membrane"/>
    <property type="evidence" value="ECO:0007669"/>
    <property type="project" value="UniProtKB-UniRule"/>
</dbReference>
<keyword evidence="6 10" id="KW-0378">Hydrolase</keyword>
<feature type="binding site" evidence="10">
    <location>
        <position position="9"/>
    </location>
    <ligand>
        <name>Mn(2+)</name>
        <dbReference type="ChEBI" id="CHEBI:29035"/>
        <label>1</label>
    </ligand>
</feature>
<dbReference type="InterPro" id="IPR004843">
    <property type="entry name" value="Calcineurin-like_PHP"/>
</dbReference>
<dbReference type="SUPFAM" id="SSF56300">
    <property type="entry name" value="Metallo-dependent phosphatases"/>
    <property type="match status" value="1"/>
</dbReference>
<sequence length="248" mass="27855">MELFLSDLHLHESRPETTQLFLDFIAAPAQGAQCLTILGDLFEYWAGDDDIGTSLHARVCAALKSLASRGTAIRFLAGNRDFLIGAGFATASGAVLLPDLLVEAVAGTPALLLHGDTLCSDDAAYQDYRRQVRNPIFIENFLRRPLAERRAYIEEMRQRSEVEKRGKDMALMDVNADAVRQAFRDANVTRMIHGHTHRLALHRYEIDGKSCERWVLGDWGKTGNFLECDESGWRFRTWDGKQATAIRS</sequence>
<dbReference type="InterPro" id="IPR010138">
    <property type="entry name" value="UDP-diacylglucosamine_Hdrlase"/>
</dbReference>
<proteinExistence type="inferred from homology"/>
<comment type="cofactor">
    <cofactor evidence="10">
        <name>Mn(2+)</name>
        <dbReference type="ChEBI" id="CHEBI:29035"/>
    </cofactor>
    <text evidence="10">Binds 2 Mn(2+) ions per subunit in a binuclear metal center.</text>
</comment>
<dbReference type="GO" id="GO:0030145">
    <property type="term" value="F:manganese ion binding"/>
    <property type="evidence" value="ECO:0007669"/>
    <property type="project" value="UniProtKB-UniRule"/>
</dbReference>
<feature type="binding site" evidence="10">
    <location>
        <position position="122"/>
    </location>
    <ligand>
        <name>substrate</name>
    </ligand>
</feature>
<dbReference type="EC" id="3.6.1.54" evidence="10"/>
<dbReference type="Pfam" id="PF00149">
    <property type="entry name" value="Metallophos"/>
    <property type="match status" value="1"/>
</dbReference>
<feature type="binding site" evidence="10">
    <location>
        <position position="164"/>
    </location>
    <ligand>
        <name>substrate</name>
    </ligand>
</feature>
<keyword evidence="7 10" id="KW-0443">Lipid metabolism</keyword>
<evidence type="ECO:0000256" key="9">
    <source>
        <dbReference type="ARBA" id="ARBA00023211"/>
    </source>
</evidence>
<keyword evidence="13" id="KW-1185">Reference proteome</keyword>
<evidence type="ECO:0000256" key="1">
    <source>
        <dbReference type="ARBA" id="ARBA00022475"/>
    </source>
</evidence>
<dbReference type="InterPro" id="IPR043461">
    <property type="entry name" value="LpxH-like"/>
</dbReference>
<evidence type="ECO:0000256" key="8">
    <source>
        <dbReference type="ARBA" id="ARBA00023136"/>
    </source>
</evidence>
<dbReference type="RefSeq" id="WP_220637111.1">
    <property type="nucleotide sequence ID" value="NZ_CAJQUM010000001.1"/>
</dbReference>
<evidence type="ECO:0000256" key="5">
    <source>
        <dbReference type="ARBA" id="ARBA00022723"/>
    </source>
</evidence>
<reference evidence="12" key="1">
    <citation type="submission" date="2021-04" db="EMBL/GenBank/DDBJ databases">
        <authorList>
            <person name="Hornung B."/>
        </authorList>
    </citation>
    <scope>NUCLEOTIDE SEQUENCE</scope>
    <source>
        <strain evidence="12">G5G6</strain>
    </source>
</reference>
<dbReference type="GO" id="GO:0005737">
    <property type="term" value="C:cytoplasm"/>
    <property type="evidence" value="ECO:0007669"/>
    <property type="project" value="InterPro"/>
</dbReference>
<feature type="binding site" evidence="10">
    <location>
        <position position="40"/>
    </location>
    <ligand>
        <name>Mn(2+)</name>
        <dbReference type="ChEBI" id="CHEBI:29035"/>
        <label>2</label>
    </ligand>
</feature>
<dbReference type="GO" id="GO:0008758">
    <property type="term" value="F:UDP-2,3-diacylglucosamine hydrolase activity"/>
    <property type="evidence" value="ECO:0007669"/>
    <property type="project" value="UniProtKB-UniRule"/>
</dbReference>